<reference evidence="2" key="1">
    <citation type="submission" date="2023-06" db="EMBL/GenBank/DDBJ databases">
        <authorList>
            <person name="Noh H."/>
        </authorList>
    </citation>
    <scope>NUCLEOTIDE SEQUENCE</scope>
    <source>
        <strain evidence="2">DUCC20226</strain>
    </source>
</reference>
<organism evidence="2 3">
    <name type="scientific">Phomopsis amygdali</name>
    <name type="common">Fusicoccum amygdali</name>
    <dbReference type="NCBI Taxonomy" id="1214568"/>
    <lineage>
        <taxon>Eukaryota</taxon>
        <taxon>Fungi</taxon>
        <taxon>Dikarya</taxon>
        <taxon>Ascomycota</taxon>
        <taxon>Pezizomycotina</taxon>
        <taxon>Sordariomycetes</taxon>
        <taxon>Sordariomycetidae</taxon>
        <taxon>Diaporthales</taxon>
        <taxon>Diaporthaceae</taxon>
        <taxon>Diaporthe</taxon>
    </lineage>
</organism>
<gene>
    <name evidence="2" type="ORF">N8I77_011860</name>
</gene>
<proteinExistence type="predicted"/>
<evidence type="ECO:0000256" key="1">
    <source>
        <dbReference type="SAM" id="Phobius"/>
    </source>
</evidence>
<keyword evidence="1" id="KW-0812">Transmembrane</keyword>
<feature type="transmembrane region" description="Helical" evidence="1">
    <location>
        <begin position="290"/>
        <end position="308"/>
    </location>
</feature>
<dbReference type="EMBL" id="JAUJFL010000008">
    <property type="protein sequence ID" value="KAK2598445.1"/>
    <property type="molecule type" value="Genomic_DNA"/>
</dbReference>
<accession>A0AAD9S3I8</accession>
<name>A0AAD9S3I8_PHOAM</name>
<evidence type="ECO:0000313" key="3">
    <source>
        <dbReference type="Proteomes" id="UP001265746"/>
    </source>
</evidence>
<protein>
    <submittedName>
        <fullName evidence="2">Uncharacterized protein</fullName>
    </submittedName>
</protein>
<sequence>MGSPDLISHFKLVRSLVTKITVLKSREALSYQQVPPSSTSTIRLPPPFKVKPERSHQLQATMEDSESSWTAGSKAALVILCIFTFVLVSACPMVLILLWLKVKETEYYRNIVLREGNLPTIEQPVCKRTRQIPLCGRVRQLNLKMRGVTIAAGGALALQCRKVFEKARGCISGLFDSHRRRRNGNRSVIEDLPIMRHKAWQRLAESHTEDTVISSKDDALELKTVENPNKVTKAVHFDLSSEDSTEPCVQKPKPAALRCLEREDLLRDLAFPELVLEMEHMLDLAMLRPVVLVLMMETGLAFLPGILICAR</sequence>
<evidence type="ECO:0000313" key="2">
    <source>
        <dbReference type="EMBL" id="KAK2598445.1"/>
    </source>
</evidence>
<comment type="caution">
    <text evidence="2">The sequence shown here is derived from an EMBL/GenBank/DDBJ whole genome shotgun (WGS) entry which is preliminary data.</text>
</comment>
<keyword evidence="1" id="KW-0472">Membrane</keyword>
<keyword evidence="3" id="KW-1185">Reference proteome</keyword>
<dbReference type="AlphaFoldDB" id="A0AAD9S3I8"/>
<feature type="transmembrane region" description="Helical" evidence="1">
    <location>
        <begin position="75"/>
        <end position="100"/>
    </location>
</feature>
<dbReference type="Proteomes" id="UP001265746">
    <property type="component" value="Unassembled WGS sequence"/>
</dbReference>
<keyword evidence="1" id="KW-1133">Transmembrane helix</keyword>